<dbReference type="InterPro" id="IPR000399">
    <property type="entry name" value="TPP-bd_CS"/>
</dbReference>
<dbReference type="InterPro" id="IPR047213">
    <property type="entry name" value="TPP_PYR_PDC_IPDC-like"/>
</dbReference>
<dbReference type="GO" id="GO:0004737">
    <property type="term" value="F:pyruvate decarboxylase activity"/>
    <property type="evidence" value="ECO:0007669"/>
    <property type="project" value="TreeGrafter"/>
</dbReference>
<dbReference type="InterPro" id="IPR011766">
    <property type="entry name" value="TPP_enzyme_TPP-bd"/>
</dbReference>
<sequence>MKKSYTVADYLLDRLAQIGIHHLFGVPGDYNLQFLDHVISHPQIDWIGCANELNASYAADGYARCKPASAMLTTFGVGELSAINGIAGAYAEYLPIIHIIGAPVLQFQRDGLLLHHSLGDGDFEHFSRMAKEVSVAQACLTPSNAESEIDRLITIALSEHRPVHLVIPCDVAILPLVSKPAPLVLPTSVLSNTSLKMFIESARKKLTGTKKVSVLAGCLAERLNVQPLLQQWMDEVALPHSALLFGKGVFNENHSNYAGTYIGAASEAEIKNLIENVDVTINIGVLFIDTATAGFSHKLPTENCISIHPNEARVGHQVFTQIPMEDAIKALHQLTLSLAQQWPLPIINPPSLSPPLSQTSKSKLDQRSFWREIQKFIRPNDILFTDQGTSCFGAAELILPENCKFVIQSLWASVGFSLAATFGAQLAEPNRRVILLIGDGAAQFTVQELGTMLRNGLKPIIFLMNNQGYTVERAIHGPEQVYNDITAWDWTLLFKAFANQYPAFVRRITETEQLKCALEEVTNCNQLAFIEVILPKMDTPKILNDISIALKNNMVEQR</sequence>
<comment type="cofactor">
    <cofactor evidence="2">
        <name>thiamine diphosphate</name>
        <dbReference type="ChEBI" id="CHEBI:58937"/>
    </cofactor>
</comment>
<protein>
    <submittedName>
        <fullName evidence="14">Indolepyruvate decarboxylase</fullName>
    </submittedName>
</protein>
<dbReference type="PIRSF" id="PIRSF036565">
    <property type="entry name" value="Pyruvt_ip_decrb"/>
    <property type="match status" value="1"/>
</dbReference>
<dbReference type="SUPFAM" id="SSF52467">
    <property type="entry name" value="DHS-like NAD/FAD-binding domain"/>
    <property type="match status" value="1"/>
</dbReference>
<evidence type="ECO:0000259" key="13">
    <source>
        <dbReference type="Pfam" id="PF02776"/>
    </source>
</evidence>
<evidence type="ECO:0000313" key="14">
    <source>
        <dbReference type="EMBL" id="EMJ5135596.1"/>
    </source>
</evidence>
<feature type="binding site" evidence="9">
    <location>
        <position position="439"/>
    </location>
    <ligand>
        <name>Mg(2+)</name>
        <dbReference type="ChEBI" id="CHEBI:18420"/>
    </ligand>
</feature>
<dbReference type="FunFam" id="3.40.50.970:FF:000019">
    <property type="entry name" value="Pyruvate decarboxylase isozyme"/>
    <property type="match status" value="1"/>
</dbReference>
<dbReference type="Pfam" id="PF00205">
    <property type="entry name" value="TPP_enzyme_M"/>
    <property type="match status" value="1"/>
</dbReference>
<dbReference type="GO" id="GO:0005829">
    <property type="term" value="C:cytosol"/>
    <property type="evidence" value="ECO:0007669"/>
    <property type="project" value="TreeGrafter"/>
</dbReference>
<feature type="binding site" evidence="9">
    <location>
        <position position="466"/>
    </location>
    <ligand>
        <name>Mg(2+)</name>
        <dbReference type="ChEBI" id="CHEBI:18420"/>
    </ligand>
</feature>
<name>A0AAI9DEA9_PROST</name>
<dbReference type="InterPro" id="IPR012001">
    <property type="entry name" value="Thiamin_PyroP_enz_TPP-bd_dom"/>
</dbReference>
<keyword evidence="7 10" id="KW-0786">Thiamine pyrophosphate</keyword>
<evidence type="ECO:0000259" key="12">
    <source>
        <dbReference type="Pfam" id="PF02775"/>
    </source>
</evidence>
<evidence type="ECO:0000256" key="7">
    <source>
        <dbReference type="ARBA" id="ARBA00023052"/>
    </source>
</evidence>
<evidence type="ECO:0000256" key="9">
    <source>
        <dbReference type="PIRSR" id="PIRSR036565-2"/>
    </source>
</evidence>
<gene>
    <name evidence="14" type="ORF">RG298_003354</name>
</gene>
<dbReference type="InterPro" id="IPR047214">
    <property type="entry name" value="TPP_PDC_IPDC"/>
</dbReference>
<evidence type="ECO:0000256" key="1">
    <source>
        <dbReference type="ARBA" id="ARBA00001920"/>
    </source>
</evidence>
<comment type="cofactor">
    <cofactor evidence="9">
        <name>Mg(2+)</name>
        <dbReference type="ChEBI" id="CHEBI:18420"/>
    </cofactor>
    <text evidence="9">Binds 1 Mg(2+) per subunit.</text>
</comment>
<keyword evidence="5" id="KW-0210">Decarboxylase</keyword>
<comment type="caution">
    <text evidence="14">The sequence shown here is derived from an EMBL/GenBank/DDBJ whole genome shotgun (WGS) entry which is preliminary data.</text>
</comment>
<dbReference type="PANTHER" id="PTHR43452">
    <property type="entry name" value="PYRUVATE DECARBOXYLASE"/>
    <property type="match status" value="1"/>
</dbReference>
<dbReference type="FunFam" id="3.40.50.970:FF:000024">
    <property type="entry name" value="Pyruvate decarboxylase isozyme"/>
    <property type="match status" value="1"/>
</dbReference>
<evidence type="ECO:0000256" key="2">
    <source>
        <dbReference type="ARBA" id="ARBA00001964"/>
    </source>
</evidence>
<evidence type="ECO:0000256" key="4">
    <source>
        <dbReference type="ARBA" id="ARBA00022723"/>
    </source>
</evidence>
<dbReference type="SUPFAM" id="SSF52518">
    <property type="entry name" value="Thiamin diphosphate-binding fold (THDP-binding)"/>
    <property type="match status" value="2"/>
</dbReference>
<dbReference type="GO" id="GO:0000949">
    <property type="term" value="P:aromatic amino acid family catabolic process to alcohol via Ehrlich pathway"/>
    <property type="evidence" value="ECO:0007669"/>
    <property type="project" value="TreeGrafter"/>
</dbReference>
<dbReference type="InterPro" id="IPR012110">
    <property type="entry name" value="PDC/IPDC-like"/>
</dbReference>
<evidence type="ECO:0000256" key="8">
    <source>
        <dbReference type="ARBA" id="ARBA00023239"/>
    </source>
</evidence>
<evidence type="ECO:0000256" key="5">
    <source>
        <dbReference type="ARBA" id="ARBA00022793"/>
    </source>
</evidence>
<dbReference type="AlphaFoldDB" id="A0AAI9DEA9"/>
<dbReference type="CDD" id="cd02005">
    <property type="entry name" value="TPP_PDC_IPDC"/>
    <property type="match status" value="1"/>
</dbReference>
<feature type="domain" description="Thiamine pyrophosphate enzyme central" evidence="11">
    <location>
        <begin position="199"/>
        <end position="329"/>
    </location>
</feature>
<dbReference type="PANTHER" id="PTHR43452:SF30">
    <property type="entry name" value="PYRUVATE DECARBOXYLASE ISOZYME 1-RELATED"/>
    <property type="match status" value="1"/>
</dbReference>
<dbReference type="RefSeq" id="WP_140182638.1">
    <property type="nucleotide sequence ID" value="NZ_VAUD01000027.1"/>
</dbReference>
<keyword evidence="4 9" id="KW-0479">Metal-binding</keyword>
<feature type="domain" description="Thiamine pyrophosphate enzyme N-terminal TPP-binding" evidence="13">
    <location>
        <begin position="6"/>
        <end position="107"/>
    </location>
</feature>
<dbReference type="EMBL" id="ABMABF030000012">
    <property type="protein sequence ID" value="EMJ5135596.1"/>
    <property type="molecule type" value="Genomic_DNA"/>
</dbReference>
<dbReference type="CDD" id="cd07038">
    <property type="entry name" value="TPP_PYR_PDC_IPDC_like"/>
    <property type="match status" value="1"/>
</dbReference>
<dbReference type="InterPro" id="IPR012000">
    <property type="entry name" value="Thiamin_PyroP_enz_cen_dom"/>
</dbReference>
<comment type="cofactor">
    <cofactor evidence="1">
        <name>a metal cation</name>
        <dbReference type="ChEBI" id="CHEBI:25213"/>
    </cofactor>
</comment>
<organism evidence="14">
    <name type="scientific">Providencia stuartii</name>
    <dbReference type="NCBI Taxonomy" id="588"/>
    <lineage>
        <taxon>Bacteria</taxon>
        <taxon>Pseudomonadati</taxon>
        <taxon>Pseudomonadota</taxon>
        <taxon>Gammaproteobacteria</taxon>
        <taxon>Enterobacterales</taxon>
        <taxon>Morganellaceae</taxon>
        <taxon>Providencia</taxon>
    </lineage>
</organism>
<evidence type="ECO:0000256" key="10">
    <source>
        <dbReference type="RuleBase" id="RU362132"/>
    </source>
</evidence>
<keyword evidence="8" id="KW-0456">Lyase</keyword>
<reference evidence="14" key="1">
    <citation type="submission" date="2024-02" db="EMBL/GenBank/DDBJ databases">
        <authorList>
            <consortium name="Clinical and Environmental Microbiology Branch: Whole genome sequencing antimicrobial resistance pathogens in the healthcare setting"/>
        </authorList>
    </citation>
    <scope>NUCLEOTIDE SEQUENCE</scope>
    <source>
        <strain evidence="14">2021GO-0154</strain>
    </source>
</reference>
<dbReference type="Gene3D" id="3.40.50.970">
    <property type="match status" value="2"/>
</dbReference>
<keyword evidence="6 9" id="KW-0460">Magnesium</keyword>
<evidence type="ECO:0000256" key="3">
    <source>
        <dbReference type="ARBA" id="ARBA00007812"/>
    </source>
</evidence>
<comment type="similarity">
    <text evidence="3 10">Belongs to the TPP enzyme family.</text>
</comment>
<dbReference type="GO" id="GO:0030976">
    <property type="term" value="F:thiamine pyrophosphate binding"/>
    <property type="evidence" value="ECO:0007669"/>
    <property type="project" value="InterPro"/>
</dbReference>
<accession>A0AAI9DEA9</accession>
<evidence type="ECO:0000259" key="11">
    <source>
        <dbReference type="Pfam" id="PF00205"/>
    </source>
</evidence>
<evidence type="ECO:0000256" key="6">
    <source>
        <dbReference type="ARBA" id="ARBA00022842"/>
    </source>
</evidence>
<dbReference type="GO" id="GO:0000287">
    <property type="term" value="F:magnesium ion binding"/>
    <property type="evidence" value="ECO:0007669"/>
    <property type="project" value="InterPro"/>
</dbReference>
<dbReference type="Pfam" id="PF02776">
    <property type="entry name" value="TPP_enzyme_N"/>
    <property type="match status" value="1"/>
</dbReference>
<dbReference type="InterPro" id="IPR029035">
    <property type="entry name" value="DHS-like_NAD/FAD-binding_dom"/>
</dbReference>
<dbReference type="PROSITE" id="PS00187">
    <property type="entry name" value="TPP_ENZYMES"/>
    <property type="match status" value="1"/>
</dbReference>
<feature type="domain" description="Thiamine pyrophosphate enzyme TPP-binding" evidence="12">
    <location>
        <begin position="389"/>
        <end position="532"/>
    </location>
</feature>
<dbReference type="Pfam" id="PF02775">
    <property type="entry name" value="TPP_enzyme_C"/>
    <property type="match status" value="1"/>
</dbReference>
<dbReference type="InterPro" id="IPR029061">
    <property type="entry name" value="THDP-binding"/>
</dbReference>
<proteinExistence type="inferred from homology"/>
<dbReference type="Gene3D" id="3.40.50.1220">
    <property type="entry name" value="TPP-binding domain"/>
    <property type="match status" value="1"/>
</dbReference>
<feature type="binding site" evidence="9">
    <location>
        <position position="468"/>
    </location>
    <ligand>
        <name>Mg(2+)</name>
        <dbReference type="ChEBI" id="CHEBI:18420"/>
    </ligand>
</feature>